<feature type="transmembrane region" description="Helical" evidence="1">
    <location>
        <begin position="95"/>
        <end position="113"/>
    </location>
</feature>
<organism evidence="2">
    <name type="scientific">Rhizopus microsporus var. microsporus</name>
    <dbReference type="NCBI Taxonomy" id="86635"/>
    <lineage>
        <taxon>Eukaryota</taxon>
        <taxon>Fungi</taxon>
        <taxon>Fungi incertae sedis</taxon>
        <taxon>Mucoromycota</taxon>
        <taxon>Mucoromycotina</taxon>
        <taxon>Mucoromycetes</taxon>
        <taxon>Mucorales</taxon>
        <taxon>Mucorineae</taxon>
        <taxon>Rhizopodaceae</taxon>
        <taxon>Rhizopus</taxon>
    </lineage>
</organism>
<dbReference type="AlphaFoldDB" id="A0A1X0RDJ8"/>
<feature type="transmembrane region" description="Helical" evidence="1">
    <location>
        <begin position="35"/>
        <end position="58"/>
    </location>
</feature>
<evidence type="ECO:0000256" key="1">
    <source>
        <dbReference type="SAM" id="Phobius"/>
    </source>
</evidence>
<dbReference type="Proteomes" id="UP000242414">
    <property type="component" value="Unassembled WGS sequence"/>
</dbReference>
<protein>
    <submittedName>
        <fullName evidence="2">Uncharacterized protein</fullName>
    </submittedName>
</protein>
<accession>A0A1X0RDJ8</accession>
<proteinExistence type="predicted"/>
<reference evidence="2" key="1">
    <citation type="journal article" date="2016" name="Proc. Natl. Acad. Sci. U.S.A.">
        <title>Lipid metabolic changes in an early divergent fungus govern the establishment of a mutualistic symbiosis with endobacteria.</title>
        <authorList>
            <person name="Lastovetsky O.A."/>
            <person name="Gaspar M.L."/>
            <person name="Mondo S.J."/>
            <person name="LaButti K.M."/>
            <person name="Sandor L."/>
            <person name="Grigoriev I.V."/>
            <person name="Henry S.A."/>
            <person name="Pawlowska T.E."/>
        </authorList>
    </citation>
    <scope>NUCLEOTIDE SEQUENCE [LARGE SCALE GENOMIC DNA]</scope>
    <source>
        <strain evidence="2">ATCC 52814</strain>
    </source>
</reference>
<evidence type="ECO:0000313" key="2">
    <source>
        <dbReference type="EMBL" id="ORE10110.1"/>
    </source>
</evidence>
<name>A0A1X0RDJ8_RHIZD</name>
<dbReference type="EMBL" id="KV921869">
    <property type="protein sequence ID" value="ORE10110.1"/>
    <property type="molecule type" value="Genomic_DNA"/>
</dbReference>
<dbReference type="VEuPathDB" id="FungiDB:BCV72DRAFT_302245"/>
<keyword evidence="1" id="KW-0812">Transmembrane</keyword>
<keyword evidence="1" id="KW-0472">Membrane</keyword>
<keyword evidence="1" id="KW-1133">Transmembrane helix</keyword>
<gene>
    <name evidence="2" type="ORF">BCV72DRAFT_302245</name>
</gene>
<feature type="transmembrane region" description="Helical" evidence="1">
    <location>
        <begin position="176"/>
        <end position="198"/>
    </location>
</feature>
<sequence length="220" mass="25032">MYMFKRKQSKEGDVPSKVELDNSLRKDLSRCNSTLSLRAGILAHCILVLAFHSASFLIDTWTIRDGQLTIQLSIKSPISYEGCKSSLISIFRTPIPILSVSFSIIAFISDYNYLVGLIGSYFESITFISIYTCCRFINLLEFIVTSIESSIDAPEVMKRVHIHTDFDYDEEAKKQLAAFFVCLITLIPVIFSLVYKLFLTYKVVQYQRLLEICQSSKKGA</sequence>